<keyword evidence="2" id="KW-1185">Reference proteome</keyword>
<proteinExistence type="predicted"/>
<organism evidence="1 2">
    <name type="scientific">Trifolium medium</name>
    <dbReference type="NCBI Taxonomy" id="97028"/>
    <lineage>
        <taxon>Eukaryota</taxon>
        <taxon>Viridiplantae</taxon>
        <taxon>Streptophyta</taxon>
        <taxon>Embryophyta</taxon>
        <taxon>Tracheophyta</taxon>
        <taxon>Spermatophyta</taxon>
        <taxon>Magnoliopsida</taxon>
        <taxon>eudicotyledons</taxon>
        <taxon>Gunneridae</taxon>
        <taxon>Pentapetalae</taxon>
        <taxon>rosids</taxon>
        <taxon>fabids</taxon>
        <taxon>Fabales</taxon>
        <taxon>Fabaceae</taxon>
        <taxon>Papilionoideae</taxon>
        <taxon>50 kb inversion clade</taxon>
        <taxon>NPAAA clade</taxon>
        <taxon>Hologalegina</taxon>
        <taxon>IRL clade</taxon>
        <taxon>Trifolieae</taxon>
        <taxon>Trifolium</taxon>
    </lineage>
</organism>
<evidence type="ECO:0000313" key="1">
    <source>
        <dbReference type="EMBL" id="MCI90240.1"/>
    </source>
</evidence>
<dbReference type="Proteomes" id="UP000265520">
    <property type="component" value="Unassembled WGS sequence"/>
</dbReference>
<evidence type="ECO:0000313" key="2">
    <source>
        <dbReference type="Proteomes" id="UP000265520"/>
    </source>
</evidence>
<dbReference type="GO" id="GO:0004386">
    <property type="term" value="F:helicase activity"/>
    <property type="evidence" value="ECO:0007669"/>
    <property type="project" value="UniProtKB-KW"/>
</dbReference>
<dbReference type="PANTHER" id="PTHR45786:SF74">
    <property type="entry name" value="ATP-DEPENDENT DNA HELICASE"/>
    <property type="match status" value="1"/>
</dbReference>
<name>A0A392VUX2_9FABA</name>
<dbReference type="EMBL" id="LXQA011238946">
    <property type="protein sequence ID" value="MCI90240.1"/>
    <property type="molecule type" value="Genomic_DNA"/>
</dbReference>
<reference evidence="1 2" key="1">
    <citation type="journal article" date="2018" name="Front. Plant Sci.">
        <title>Red Clover (Trifolium pratense) and Zigzag Clover (T. medium) - A Picture of Genomic Similarities and Differences.</title>
        <authorList>
            <person name="Dluhosova J."/>
            <person name="Istvanek J."/>
            <person name="Nedelnik J."/>
            <person name="Repkova J."/>
        </authorList>
    </citation>
    <scope>NUCLEOTIDE SEQUENCE [LARGE SCALE GENOMIC DNA]</scope>
    <source>
        <strain evidence="2">cv. 10/8</strain>
        <tissue evidence="1">Leaf</tissue>
    </source>
</reference>
<dbReference type="PANTHER" id="PTHR45786">
    <property type="entry name" value="DNA BINDING PROTEIN-LIKE"/>
    <property type="match status" value="1"/>
</dbReference>
<comment type="caution">
    <text evidence="1">The sequence shown here is derived from an EMBL/GenBank/DDBJ whole genome shotgun (WGS) entry which is preliminary data.</text>
</comment>
<feature type="non-terminal residue" evidence="1">
    <location>
        <position position="1"/>
    </location>
</feature>
<keyword evidence="1" id="KW-0067">ATP-binding</keyword>
<keyword evidence="1" id="KW-0547">Nucleotide-binding</keyword>
<feature type="non-terminal residue" evidence="1">
    <location>
        <position position="51"/>
    </location>
</feature>
<dbReference type="AlphaFoldDB" id="A0A392VUX2"/>
<keyword evidence="1" id="KW-0378">Hydrolase</keyword>
<sequence length="51" mass="6127">FDRDVIVQTQPGLLQRISTFEPAYWPLQYPLLFPRGEDGYRRDIEFKDNPK</sequence>
<protein>
    <submittedName>
        <fullName evidence="1">Helicase-like protein</fullName>
    </submittedName>
</protein>
<keyword evidence="1" id="KW-0347">Helicase</keyword>
<accession>A0A392VUX2</accession>